<organism evidence="1 2">
    <name type="scientific">Paraburkholderia antibiotica</name>
    <dbReference type="NCBI Taxonomy" id="2728839"/>
    <lineage>
        <taxon>Bacteria</taxon>
        <taxon>Pseudomonadati</taxon>
        <taxon>Pseudomonadota</taxon>
        <taxon>Betaproteobacteria</taxon>
        <taxon>Burkholderiales</taxon>
        <taxon>Burkholderiaceae</taxon>
        <taxon>Paraburkholderia</taxon>
    </lineage>
</organism>
<dbReference type="Gene3D" id="3.30.565.10">
    <property type="entry name" value="Histidine kinase-like ATPase, C-terminal domain"/>
    <property type="match status" value="1"/>
</dbReference>
<dbReference type="SUPFAM" id="SSF55874">
    <property type="entry name" value="ATPase domain of HSP90 chaperone/DNA topoisomerase II/histidine kinase"/>
    <property type="match status" value="1"/>
</dbReference>
<proteinExistence type="predicted"/>
<keyword evidence="2" id="KW-1185">Reference proteome</keyword>
<dbReference type="GO" id="GO:0016301">
    <property type="term" value="F:kinase activity"/>
    <property type="evidence" value="ECO:0007669"/>
    <property type="project" value="UniProtKB-KW"/>
</dbReference>
<dbReference type="RefSeq" id="WP_169500216.1">
    <property type="nucleotide sequence ID" value="NZ_JABBFZ010000017.1"/>
</dbReference>
<dbReference type="SUPFAM" id="SSF52091">
    <property type="entry name" value="SpoIIaa-like"/>
    <property type="match status" value="1"/>
</dbReference>
<keyword evidence="1" id="KW-0418">Kinase</keyword>
<dbReference type="AlphaFoldDB" id="A0A7Y0A044"/>
<comment type="caution">
    <text evidence="1">The sequence shown here is derived from an EMBL/GenBank/DDBJ whole genome shotgun (WGS) entry which is preliminary data.</text>
</comment>
<dbReference type="InterPro" id="IPR036890">
    <property type="entry name" value="HATPase_C_sf"/>
</dbReference>
<gene>
    <name evidence="1" type="ORF">HHL14_24780</name>
</gene>
<dbReference type="InterPro" id="IPR036513">
    <property type="entry name" value="STAS_dom_sf"/>
</dbReference>
<accession>A0A7Y0A044</accession>
<protein>
    <submittedName>
        <fullName evidence="1">Sensor histidine kinase</fullName>
    </submittedName>
</protein>
<evidence type="ECO:0000313" key="1">
    <source>
        <dbReference type="EMBL" id="NML34031.1"/>
    </source>
</evidence>
<dbReference type="EMBL" id="JABBFZ010000017">
    <property type="protein sequence ID" value="NML34031.1"/>
    <property type="molecule type" value="Genomic_DNA"/>
</dbReference>
<evidence type="ECO:0000313" key="2">
    <source>
        <dbReference type="Proteomes" id="UP000583127"/>
    </source>
</evidence>
<reference evidence="1 2" key="1">
    <citation type="submission" date="2020-04" db="EMBL/GenBank/DDBJ databases">
        <title>Paraburkholderia sp. G-4-1-8 isolated from soil.</title>
        <authorList>
            <person name="Dahal R.H."/>
        </authorList>
    </citation>
    <scope>NUCLEOTIDE SEQUENCE [LARGE SCALE GENOMIC DNA]</scope>
    <source>
        <strain evidence="1 2">G-4-1-8</strain>
    </source>
</reference>
<name>A0A7Y0A044_9BURK</name>
<dbReference type="Proteomes" id="UP000583127">
    <property type="component" value="Unassembled WGS sequence"/>
</dbReference>
<sequence>MNLVLPKKISIRTLPSTLAFFASLFHERGEEIHIDCSEFVFTDPMGLCFLRYHLDLVTYLDCTVHLDGLSDVAAAYLERMNFFSDLADGVYCSNRPKQQSRANLDHLRVEMTKIGSELEIDSAAGRLAKAMVGASAASSAPDPEGMRPSPADRLHTVLQYVFSELINNAAFHGRARGRARSEIWVAAQYYNDTGNVRLAILDDGCGFLDSLRGHSALEEETDAAAIEAALRPRVSCNRDLARGLDSANQGIGLTASKELTLAAKGTVDIFSGGAWYRETPQAKTFRPMRFGWQGVGVALTMERALLQEIEIASIISNIAPLRERRSFNFE</sequence>
<keyword evidence="1" id="KW-0808">Transferase</keyword>